<dbReference type="PANTHER" id="PTHR21377:SF0">
    <property type="entry name" value="PROTEIN FAM210B, MITOCHONDRIAL"/>
    <property type="match status" value="1"/>
</dbReference>
<accession>A0ABR2YMY7</accession>
<feature type="domain" description="DUF1279" evidence="2">
    <location>
        <begin position="3"/>
        <end position="101"/>
    </location>
</feature>
<proteinExistence type="predicted"/>
<keyword evidence="4" id="KW-1185">Reference proteome</keyword>
<dbReference type="PANTHER" id="PTHR21377">
    <property type="entry name" value="PROTEIN FAM210B, MITOCHONDRIAL"/>
    <property type="match status" value="1"/>
</dbReference>
<evidence type="ECO:0000259" key="2">
    <source>
        <dbReference type="Pfam" id="PF06916"/>
    </source>
</evidence>
<evidence type="ECO:0000313" key="4">
    <source>
        <dbReference type="Proteomes" id="UP001491310"/>
    </source>
</evidence>
<protein>
    <recommendedName>
        <fullName evidence="2">DUF1279 domain-containing protein</fullName>
    </recommendedName>
</protein>
<comment type="caution">
    <text evidence="3">The sequence shown here is derived from an EMBL/GenBank/DDBJ whole genome shotgun (WGS) entry which is preliminary data.</text>
</comment>
<dbReference type="EMBL" id="JALJOT010000008">
    <property type="protein sequence ID" value="KAK9908276.1"/>
    <property type="molecule type" value="Genomic_DNA"/>
</dbReference>
<sequence>MSKLQELVKKYGKVAIAVHLGVYAATLAGCYVAAERKFKIEHYLVKYGLLKEEDLRADGSPEDRPWLAKVLTSSGSSFAIAFVCTKALLPVRLPLTVAVTPAVAR</sequence>
<dbReference type="Pfam" id="PF06916">
    <property type="entry name" value="FAM210A-B_dom"/>
    <property type="match status" value="1"/>
</dbReference>
<dbReference type="Proteomes" id="UP001491310">
    <property type="component" value="Unassembled WGS sequence"/>
</dbReference>
<keyword evidence="1" id="KW-1133">Transmembrane helix</keyword>
<evidence type="ECO:0000256" key="1">
    <source>
        <dbReference type="SAM" id="Phobius"/>
    </source>
</evidence>
<name>A0ABR2YMY7_9CHLO</name>
<gene>
    <name evidence="3" type="ORF">WJX75_005347</name>
</gene>
<keyword evidence="1" id="KW-0812">Transmembrane</keyword>
<feature type="transmembrane region" description="Helical" evidence="1">
    <location>
        <begin position="14"/>
        <end position="34"/>
    </location>
</feature>
<dbReference type="PROSITE" id="PS51257">
    <property type="entry name" value="PROKAR_LIPOPROTEIN"/>
    <property type="match status" value="1"/>
</dbReference>
<dbReference type="InterPro" id="IPR045866">
    <property type="entry name" value="FAM210A/B-like"/>
</dbReference>
<organism evidence="3 4">
    <name type="scientific">Coccomyxa subellipsoidea</name>
    <dbReference type="NCBI Taxonomy" id="248742"/>
    <lineage>
        <taxon>Eukaryota</taxon>
        <taxon>Viridiplantae</taxon>
        <taxon>Chlorophyta</taxon>
        <taxon>core chlorophytes</taxon>
        <taxon>Trebouxiophyceae</taxon>
        <taxon>Trebouxiophyceae incertae sedis</taxon>
        <taxon>Coccomyxaceae</taxon>
        <taxon>Coccomyxa</taxon>
    </lineage>
</organism>
<dbReference type="InterPro" id="IPR009688">
    <property type="entry name" value="FAM210A/B-like_dom"/>
</dbReference>
<evidence type="ECO:0000313" key="3">
    <source>
        <dbReference type="EMBL" id="KAK9908276.1"/>
    </source>
</evidence>
<reference evidence="3 4" key="1">
    <citation type="journal article" date="2024" name="Nat. Commun.">
        <title>Phylogenomics reveals the evolutionary origins of lichenization in chlorophyte algae.</title>
        <authorList>
            <person name="Puginier C."/>
            <person name="Libourel C."/>
            <person name="Otte J."/>
            <person name="Skaloud P."/>
            <person name="Haon M."/>
            <person name="Grisel S."/>
            <person name="Petersen M."/>
            <person name="Berrin J.G."/>
            <person name="Delaux P.M."/>
            <person name="Dal Grande F."/>
            <person name="Keller J."/>
        </authorList>
    </citation>
    <scope>NUCLEOTIDE SEQUENCE [LARGE SCALE GENOMIC DNA]</scope>
    <source>
        <strain evidence="3 4">SAG 216-7</strain>
    </source>
</reference>
<keyword evidence="1" id="KW-0472">Membrane</keyword>